<evidence type="ECO:0000256" key="4">
    <source>
        <dbReference type="PIRSR" id="PIRSR601613-1"/>
    </source>
</evidence>
<feature type="binding site" evidence="4">
    <location>
        <position position="429"/>
    </location>
    <ligand>
        <name>FAD</name>
        <dbReference type="ChEBI" id="CHEBI:57692"/>
    </ligand>
</feature>
<proteinExistence type="inferred from homology"/>
<feature type="binding site" evidence="4">
    <location>
        <position position="341"/>
    </location>
    <ligand>
        <name>substrate</name>
    </ligand>
</feature>
<dbReference type="PANTHER" id="PTHR43563:SF1">
    <property type="entry name" value="AMINE OXIDASE [FLAVIN-CONTAINING] B"/>
    <property type="match status" value="1"/>
</dbReference>
<dbReference type="GO" id="GO:0016491">
    <property type="term" value="F:oxidoreductase activity"/>
    <property type="evidence" value="ECO:0007669"/>
    <property type="project" value="UniProtKB-KW"/>
</dbReference>
<name>A0A317N1Q2_9NOCA</name>
<feature type="domain" description="Amine oxidase" evidence="6">
    <location>
        <begin position="16"/>
        <end position="451"/>
    </location>
</feature>
<dbReference type="Gene3D" id="1.10.405.10">
    <property type="entry name" value="Guanine Nucleotide Dissociation Inhibitor, domain 1"/>
    <property type="match status" value="1"/>
</dbReference>
<gene>
    <name evidence="7" type="ORF">DFR69_119100</name>
</gene>
<keyword evidence="3" id="KW-0560">Oxidoreductase</keyword>
<dbReference type="Proteomes" id="UP000246410">
    <property type="component" value="Unassembled WGS sequence"/>
</dbReference>
<organism evidence="7 8">
    <name type="scientific">Nocardia neocaledoniensis</name>
    <dbReference type="NCBI Taxonomy" id="236511"/>
    <lineage>
        <taxon>Bacteria</taxon>
        <taxon>Bacillati</taxon>
        <taxon>Actinomycetota</taxon>
        <taxon>Actinomycetes</taxon>
        <taxon>Mycobacteriales</taxon>
        <taxon>Nocardiaceae</taxon>
        <taxon>Nocardia</taxon>
    </lineage>
</organism>
<dbReference type="InterPro" id="IPR001613">
    <property type="entry name" value="Flavin_amine_oxidase"/>
</dbReference>
<evidence type="ECO:0000313" key="7">
    <source>
        <dbReference type="EMBL" id="PWV67786.1"/>
    </source>
</evidence>
<evidence type="ECO:0000256" key="5">
    <source>
        <dbReference type="SAM" id="MobiDB-lite"/>
    </source>
</evidence>
<dbReference type="AlphaFoldDB" id="A0A317N1Q2"/>
<dbReference type="InterPro" id="IPR036188">
    <property type="entry name" value="FAD/NAD-bd_sf"/>
</dbReference>
<dbReference type="InterPro" id="IPR050703">
    <property type="entry name" value="Flavin_MAO"/>
</dbReference>
<dbReference type="PRINTS" id="PR00757">
    <property type="entry name" value="AMINEOXDASEF"/>
</dbReference>
<comment type="caution">
    <text evidence="7">The sequence shown here is derived from an EMBL/GenBank/DDBJ whole genome shotgun (WGS) entry which is preliminary data.</text>
</comment>
<protein>
    <submittedName>
        <fullName evidence="7">Monoamine oxidase</fullName>
    </submittedName>
</protein>
<evidence type="ECO:0000256" key="2">
    <source>
        <dbReference type="ARBA" id="ARBA00005995"/>
    </source>
</evidence>
<comment type="similarity">
    <text evidence="2">Belongs to the flavin monoamine oxidase family.</text>
</comment>
<keyword evidence="8" id="KW-1185">Reference proteome</keyword>
<feature type="region of interest" description="Disordered" evidence="5">
    <location>
        <begin position="449"/>
        <end position="473"/>
    </location>
</feature>
<evidence type="ECO:0000259" key="6">
    <source>
        <dbReference type="Pfam" id="PF01593"/>
    </source>
</evidence>
<dbReference type="EMBL" id="QGTL01000019">
    <property type="protein sequence ID" value="PWV67786.1"/>
    <property type="molecule type" value="Genomic_DNA"/>
</dbReference>
<reference evidence="7 8" key="1">
    <citation type="submission" date="2018-05" db="EMBL/GenBank/DDBJ databases">
        <title>Genomic Encyclopedia of Type Strains, Phase IV (KMG-IV): sequencing the most valuable type-strain genomes for metagenomic binning, comparative biology and taxonomic classification.</title>
        <authorList>
            <person name="Goeker M."/>
        </authorList>
    </citation>
    <scope>NUCLEOTIDE SEQUENCE [LARGE SCALE GENOMIC DNA]</scope>
    <source>
        <strain evidence="7 8">DSM 44717</strain>
    </source>
</reference>
<evidence type="ECO:0000256" key="1">
    <source>
        <dbReference type="ARBA" id="ARBA00001974"/>
    </source>
</evidence>
<dbReference type="RefSeq" id="WP_110041542.1">
    <property type="nucleotide sequence ID" value="NZ_QGTL01000019.1"/>
</dbReference>
<comment type="cofactor">
    <cofactor evidence="1">
        <name>FAD</name>
        <dbReference type="ChEBI" id="CHEBI:57692"/>
    </cofactor>
</comment>
<feature type="binding site" evidence="4">
    <location>
        <position position="17"/>
    </location>
    <ligand>
        <name>FAD</name>
        <dbReference type="ChEBI" id="CHEBI:57692"/>
    </ligand>
</feature>
<dbReference type="Pfam" id="PF01593">
    <property type="entry name" value="Amino_oxidase"/>
    <property type="match status" value="1"/>
</dbReference>
<accession>A0A317N1Q2</accession>
<feature type="binding site" evidence="4">
    <location>
        <begin position="36"/>
        <end position="37"/>
    </location>
    <ligand>
        <name>FAD</name>
        <dbReference type="ChEBI" id="CHEBI:57692"/>
    </ligand>
</feature>
<dbReference type="SUPFAM" id="SSF54373">
    <property type="entry name" value="FAD-linked reductases, C-terminal domain"/>
    <property type="match status" value="1"/>
</dbReference>
<evidence type="ECO:0000256" key="3">
    <source>
        <dbReference type="ARBA" id="ARBA00023002"/>
    </source>
</evidence>
<dbReference type="Gene3D" id="3.50.50.60">
    <property type="entry name" value="FAD/NAD(P)-binding domain"/>
    <property type="match status" value="1"/>
</dbReference>
<sequence>MSEQLNADVVVIGAGVSGLTAARRLDQAGHSVVVLEASDRVGGRTVNLDVAPGVITEGGGQWVGPGQDHVLALLDELGLDTFKTFVDGKSIYLRKGKKKLYEGTVPPLAPMVLADYAQLQLRLERMAKTVPLDAPWKAPEARHWDSITFGRWIDANSFTKEVRLLFKLGFTVTDGEDLHSTSLLVQLARIAGCGGIDHLVNVTGGAQESRVVGGTQLISLRMADALSEKVVLDSPVSRITQDDTGVLVSSARVDVRADQVIVAMAPSDANRIRFAPDLPTRRAMLQRRWCNGTESKLFAVYDRPFWRDKGFNGQAITDLRVANYVVDNSPPDGSVGILLTFLGTAGSGYGLHWSDEILDNPDVRRAMFLADLETLFGPEAAHPRAYLEKDWTHEPWISGCVSSRPPGVITQYTDADRRPVGRIHWAGTETATVNQGYIDGAVSAGQRAAEDAGRALSQNTPASPAIPVTTAQH</sequence>
<dbReference type="SUPFAM" id="SSF51905">
    <property type="entry name" value="FAD/NAD(P)-binding domain"/>
    <property type="match status" value="1"/>
</dbReference>
<evidence type="ECO:0000313" key="8">
    <source>
        <dbReference type="Proteomes" id="UP000246410"/>
    </source>
</evidence>
<dbReference type="PANTHER" id="PTHR43563">
    <property type="entry name" value="AMINE OXIDASE"/>
    <property type="match status" value="1"/>
</dbReference>
<feature type="binding site" evidence="4">
    <location>
        <position position="236"/>
    </location>
    <ligand>
        <name>FAD</name>
        <dbReference type="ChEBI" id="CHEBI:57692"/>
    </ligand>
</feature>
<dbReference type="Gene3D" id="3.90.660.10">
    <property type="match status" value="1"/>
</dbReference>
<dbReference type="InterPro" id="IPR002937">
    <property type="entry name" value="Amino_oxidase"/>
</dbReference>